<feature type="coiled-coil region" evidence="3">
    <location>
        <begin position="139"/>
        <end position="166"/>
    </location>
</feature>
<dbReference type="PANTHER" id="PTHR32347">
    <property type="entry name" value="EFFLUX SYSTEM COMPONENT YKNX-RELATED"/>
    <property type="match status" value="1"/>
</dbReference>
<evidence type="ECO:0000256" key="3">
    <source>
        <dbReference type="SAM" id="Coils"/>
    </source>
</evidence>
<reference evidence="4 5" key="1">
    <citation type="submission" date="2017-03" db="EMBL/GenBank/DDBJ databases">
        <title>Draft Genome sequence of Marispirochaeta sp. strain JC444.</title>
        <authorList>
            <person name="Shivani Y."/>
            <person name="Subhash Y."/>
            <person name="Sasikala C."/>
            <person name="Ramana C."/>
        </authorList>
    </citation>
    <scope>NUCLEOTIDE SEQUENCE [LARGE SCALE GENOMIC DNA]</scope>
    <source>
        <strain evidence="4 5">JC444</strain>
    </source>
</reference>
<dbReference type="AlphaFoldDB" id="A0A1Y1RWS2"/>
<protein>
    <submittedName>
        <fullName evidence="4">Uncharacterized protein</fullName>
    </submittedName>
</protein>
<dbReference type="SUPFAM" id="SSF111369">
    <property type="entry name" value="HlyD-like secretion proteins"/>
    <property type="match status" value="1"/>
</dbReference>
<sequence>MSMPRSTGMNRNRIIRNGIFTALVLLLAACGAGDGERSFTGQVEGRVYSVSSPVSDRLLELSVWEGDRLAEGQTVGRIDTAALELQRKSLIAGRDQIGLQLQELTLTTAQVKDTRDYYATTYRRNLELLKEQAVSDQKVRDLKLNADKWERELTTLRIKEQSLKRQQDEIGYKLEELDLMISKATLTSPAAGYVDQVYFEKGEFVPALRPVVELVSLEYVWCYLYLGESGIAQISPGQEMTARLGENTFRARVEHINSSAEFTPREVLTPENREALVYAVRVGIENPDGILKIGMPVVLEW</sequence>
<dbReference type="Proteomes" id="UP000192343">
    <property type="component" value="Unassembled WGS sequence"/>
</dbReference>
<evidence type="ECO:0000256" key="2">
    <source>
        <dbReference type="ARBA" id="ARBA00023054"/>
    </source>
</evidence>
<dbReference type="InterPro" id="IPR050465">
    <property type="entry name" value="UPF0194_transport"/>
</dbReference>
<organism evidence="4 5">
    <name type="scientific">Marispirochaeta aestuarii</name>
    <dbReference type="NCBI Taxonomy" id="1963862"/>
    <lineage>
        <taxon>Bacteria</taxon>
        <taxon>Pseudomonadati</taxon>
        <taxon>Spirochaetota</taxon>
        <taxon>Spirochaetia</taxon>
        <taxon>Spirochaetales</taxon>
        <taxon>Spirochaetaceae</taxon>
        <taxon>Marispirochaeta</taxon>
    </lineage>
</organism>
<dbReference type="GO" id="GO:0030313">
    <property type="term" value="C:cell envelope"/>
    <property type="evidence" value="ECO:0007669"/>
    <property type="project" value="UniProtKB-SubCell"/>
</dbReference>
<keyword evidence="2 3" id="KW-0175">Coiled coil</keyword>
<evidence type="ECO:0000313" key="4">
    <source>
        <dbReference type="EMBL" id="ORC34057.1"/>
    </source>
</evidence>
<keyword evidence="5" id="KW-1185">Reference proteome</keyword>
<comment type="caution">
    <text evidence="4">The sequence shown here is derived from an EMBL/GenBank/DDBJ whole genome shotgun (WGS) entry which is preliminary data.</text>
</comment>
<proteinExistence type="predicted"/>
<gene>
    <name evidence="4" type="ORF">B4O97_14325</name>
</gene>
<evidence type="ECO:0000313" key="5">
    <source>
        <dbReference type="Proteomes" id="UP000192343"/>
    </source>
</evidence>
<name>A0A1Y1RWS2_9SPIO</name>
<dbReference type="PROSITE" id="PS51257">
    <property type="entry name" value="PROKAR_LIPOPROTEIN"/>
    <property type="match status" value="1"/>
</dbReference>
<dbReference type="Gene3D" id="2.40.30.170">
    <property type="match status" value="1"/>
</dbReference>
<dbReference type="STRING" id="1963862.B4O97_14325"/>
<dbReference type="Gene3D" id="2.40.50.100">
    <property type="match status" value="1"/>
</dbReference>
<accession>A0A1Y1RWS2</accession>
<comment type="subcellular location">
    <subcellularLocation>
        <location evidence="1">Cell envelope</location>
    </subcellularLocation>
</comment>
<dbReference type="PANTHER" id="PTHR32347:SF23">
    <property type="entry name" value="BLL5650 PROTEIN"/>
    <property type="match status" value="1"/>
</dbReference>
<dbReference type="EMBL" id="MWQY01000016">
    <property type="protein sequence ID" value="ORC34057.1"/>
    <property type="molecule type" value="Genomic_DNA"/>
</dbReference>
<evidence type="ECO:0000256" key="1">
    <source>
        <dbReference type="ARBA" id="ARBA00004196"/>
    </source>
</evidence>